<dbReference type="InterPro" id="IPR035979">
    <property type="entry name" value="RBD_domain_sf"/>
</dbReference>
<dbReference type="SMART" id="SM00360">
    <property type="entry name" value="RRM"/>
    <property type="match status" value="1"/>
</dbReference>
<dbReference type="GO" id="GO:0003723">
    <property type="term" value="F:RNA binding"/>
    <property type="evidence" value="ECO:0007669"/>
    <property type="project" value="UniProtKB-UniRule"/>
</dbReference>
<protein>
    <recommendedName>
        <fullName evidence="2">RRM domain-containing protein</fullName>
    </recommendedName>
</protein>
<dbReference type="InterPro" id="IPR000504">
    <property type="entry name" value="RRM_dom"/>
</dbReference>
<keyword evidence="1" id="KW-0694">RNA-binding</keyword>
<evidence type="ECO:0000313" key="3">
    <source>
        <dbReference type="EMBL" id="KAI1897269.1"/>
    </source>
</evidence>
<dbReference type="Proteomes" id="UP000829720">
    <property type="component" value="Unassembled WGS sequence"/>
</dbReference>
<dbReference type="InterPro" id="IPR053260">
    <property type="entry name" value="hnRNP"/>
</dbReference>
<keyword evidence="4" id="KW-1185">Reference proteome</keyword>
<proteinExistence type="predicted"/>
<feature type="domain" description="RRM" evidence="2">
    <location>
        <begin position="11"/>
        <end position="96"/>
    </location>
</feature>
<dbReference type="PANTHER" id="PTHR48035:SF2">
    <property type="entry name" value="RNA-BINDING REGION RNP-1 DOMAIN-CONTAINING PROTEIN"/>
    <property type="match status" value="1"/>
</dbReference>
<evidence type="ECO:0000259" key="2">
    <source>
        <dbReference type="PROSITE" id="PS50102"/>
    </source>
</evidence>
<dbReference type="PROSITE" id="PS50102">
    <property type="entry name" value="RRM"/>
    <property type="match status" value="1"/>
</dbReference>
<dbReference type="EMBL" id="JAERUA010000007">
    <property type="protein sequence ID" value="KAI1897269.1"/>
    <property type="molecule type" value="Genomic_DNA"/>
</dbReference>
<dbReference type="PANTHER" id="PTHR48035">
    <property type="entry name" value="HETEROGENEOUS NUCLEAR RIBONUCLEOPROTEIN 1"/>
    <property type="match status" value="1"/>
</dbReference>
<evidence type="ECO:0000313" key="4">
    <source>
        <dbReference type="Proteomes" id="UP000829720"/>
    </source>
</evidence>
<name>A0A8T3DID0_9TELE</name>
<reference evidence="3" key="1">
    <citation type="submission" date="2021-01" db="EMBL/GenBank/DDBJ databases">
        <authorList>
            <person name="Zahm M."/>
            <person name="Roques C."/>
            <person name="Cabau C."/>
            <person name="Klopp C."/>
            <person name="Donnadieu C."/>
            <person name="Jouanno E."/>
            <person name="Lampietro C."/>
            <person name="Louis A."/>
            <person name="Herpin A."/>
            <person name="Echchiki A."/>
            <person name="Berthelot C."/>
            <person name="Parey E."/>
            <person name="Roest-Crollius H."/>
            <person name="Braasch I."/>
            <person name="Postlethwait J."/>
            <person name="Bobe J."/>
            <person name="Montfort J."/>
            <person name="Bouchez O."/>
            <person name="Begum T."/>
            <person name="Mejri S."/>
            <person name="Adams A."/>
            <person name="Chen W.-J."/>
            <person name="Guiguen Y."/>
        </authorList>
    </citation>
    <scope>NUCLEOTIDE SEQUENCE</scope>
    <source>
        <tissue evidence="3">Blood</tissue>
    </source>
</reference>
<dbReference type="InterPro" id="IPR012677">
    <property type="entry name" value="Nucleotide-bd_a/b_plait_sf"/>
</dbReference>
<dbReference type="AlphaFoldDB" id="A0A8T3DID0"/>
<evidence type="ECO:0000256" key="1">
    <source>
        <dbReference type="PROSITE-ProRule" id="PRU00176"/>
    </source>
</evidence>
<dbReference type="Pfam" id="PF00076">
    <property type="entry name" value="RRM_1"/>
    <property type="match status" value="1"/>
</dbReference>
<gene>
    <name evidence="3" type="ORF">AGOR_G00081570</name>
</gene>
<comment type="caution">
    <text evidence="3">The sequence shown here is derived from an EMBL/GenBank/DDBJ whole genome shotgun (WGS) entry which is preliminary data.</text>
</comment>
<dbReference type="Gene3D" id="3.30.70.330">
    <property type="match status" value="1"/>
</dbReference>
<organism evidence="3 4">
    <name type="scientific">Albula goreensis</name>
    <dbReference type="NCBI Taxonomy" id="1534307"/>
    <lineage>
        <taxon>Eukaryota</taxon>
        <taxon>Metazoa</taxon>
        <taxon>Chordata</taxon>
        <taxon>Craniata</taxon>
        <taxon>Vertebrata</taxon>
        <taxon>Euteleostomi</taxon>
        <taxon>Actinopterygii</taxon>
        <taxon>Neopterygii</taxon>
        <taxon>Teleostei</taxon>
        <taxon>Albuliformes</taxon>
        <taxon>Albulidae</taxon>
        <taxon>Albula</taxon>
    </lineage>
</organism>
<sequence length="101" mass="11787">MAAPATTKKAFEIFVSKIPWTLASREVKEYFAQFGQIKKCILPFDKETGFHRGFCRIGYITEEGLHNALQREAHVIEGSRLEVKQDKRPSVDQRQNRERDY</sequence>
<dbReference type="SUPFAM" id="SSF54928">
    <property type="entry name" value="RNA-binding domain, RBD"/>
    <property type="match status" value="1"/>
</dbReference>
<dbReference type="OrthoDB" id="6159137at2759"/>
<accession>A0A8T3DID0</accession>